<evidence type="ECO:0000259" key="1">
    <source>
        <dbReference type="Pfam" id="PF09722"/>
    </source>
</evidence>
<dbReference type="NCBIfam" id="TIGR02293">
    <property type="entry name" value="TAS_TIGR02293"/>
    <property type="match status" value="1"/>
</dbReference>
<reference evidence="3" key="1">
    <citation type="submission" date="2022-10" db="EMBL/GenBank/DDBJ databases">
        <title>Algoriphagus sp. a novel bacteria isolate from halophytes salicornia europaea.</title>
        <authorList>
            <person name="Peng Y."/>
            <person name="Jiang L."/>
            <person name="Lee J."/>
        </authorList>
    </citation>
    <scope>NUCLEOTIDE SEQUENCE</scope>
    <source>
        <strain evidence="3">TR-M5</strain>
    </source>
</reference>
<protein>
    <submittedName>
        <fullName evidence="3">DUF2384 domain-containing protein</fullName>
    </submittedName>
</protein>
<proteinExistence type="predicted"/>
<sequence>MTVVLGPKAFIMTQFTIFDPEVAYNTTDDKFINDVISLVRRGISFEDFEKFASKSAFTNEEWADYLHISERTMQRYQKEQKSFDSLQSEKIVEIALLQKRGVEVFGKKSKFQSWMETPCIALGGLLPKSFLDSSFGINLLKDELTRIEYGVLA</sequence>
<gene>
    <name evidence="3" type="ORF">OM944_08335</name>
</gene>
<dbReference type="Pfam" id="PF09722">
    <property type="entry name" value="Xre_MbcA_ParS_C"/>
    <property type="match status" value="1"/>
</dbReference>
<dbReference type="Proteomes" id="UP001163156">
    <property type="component" value="Chromosome"/>
</dbReference>
<dbReference type="RefSeq" id="WP_264811210.1">
    <property type="nucleotide sequence ID" value="NZ_CP110226.1"/>
</dbReference>
<evidence type="ECO:0000259" key="2">
    <source>
        <dbReference type="Pfam" id="PF20432"/>
    </source>
</evidence>
<feature type="domain" description="Antitoxin Xre/MbcA/ParS-like toxin-binding" evidence="1">
    <location>
        <begin position="101"/>
        <end position="150"/>
    </location>
</feature>
<dbReference type="InterPro" id="IPR011979">
    <property type="entry name" value="Antitox_Xre"/>
</dbReference>
<accession>A0ABY6MLE7</accession>
<dbReference type="EMBL" id="CP110226">
    <property type="protein sequence ID" value="UZD24498.1"/>
    <property type="molecule type" value="Genomic_DNA"/>
</dbReference>
<feature type="domain" description="Antitoxin Xre-like helix-turn-helix" evidence="2">
    <location>
        <begin position="34"/>
        <end position="95"/>
    </location>
</feature>
<organism evidence="3 4">
    <name type="scientific">Algoriphagus halophytocola</name>
    <dbReference type="NCBI Taxonomy" id="2991499"/>
    <lineage>
        <taxon>Bacteria</taxon>
        <taxon>Pseudomonadati</taxon>
        <taxon>Bacteroidota</taxon>
        <taxon>Cytophagia</taxon>
        <taxon>Cytophagales</taxon>
        <taxon>Cyclobacteriaceae</taxon>
        <taxon>Algoriphagus</taxon>
    </lineage>
</organism>
<name>A0ABY6MLE7_9BACT</name>
<evidence type="ECO:0000313" key="3">
    <source>
        <dbReference type="EMBL" id="UZD24498.1"/>
    </source>
</evidence>
<keyword evidence="4" id="KW-1185">Reference proteome</keyword>
<dbReference type="InterPro" id="IPR024467">
    <property type="entry name" value="Xre/MbcA/ParS-like_toxin-bd"/>
</dbReference>
<dbReference type="InterPro" id="IPR046847">
    <property type="entry name" value="Xre-like_HTH"/>
</dbReference>
<evidence type="ECO:0000313" key="4">
    <source>
        <dbReference type="Proteomes" id="UP001163156"/>
    </source>
</evidence>
<dbReference type="Pfam" id="PF20432">
    <property type="entry name" value="Xre-like-HTH"/>
    <property type="match status" value="1"/>
</dbReference>